<gene>
    <name evidence="2" type="ORF">KP509_30G060700</name>
</gene>
<evidence type="ECO:0000313" key="3">
    <source>
        <dbReference type="Proteomes" id="UP000825935"/>
    </source>
</evidence>
<comment type="caution">
    <text evidence="2">The sequence shown here is derived from an EMBL/GenBank/DDBJ whole genome shotgun (WGS) entry which is preliminary data.</text>
</comment>
<evidence type="ECO:0000256" key="1">
    <source>
        <dbReference type="SAM" id="Phobius"/>
    </source>
</evidence>
<sequence>MIPDACKLCSNQSYLALMHLVLFFLHLLSKQQIVIPLSSCAGLQDSSSAEIHHEECSGSLIFRVFPPLFFLQNEPPLSSVLTFLSLFPQNGK</sequence>
<protein>
    <submittedName>
        <fullName evidence="2">Uncharacterized protein</fullName>
    </submittedName>
</protein>
<proteinExistence type="predicted"/>
<name>A0A8T2R405_CERRI</name>
<evidence type="ECO:0000313" key="2">
    <source>
        <dbReference type="EMBL" id="KAH7290717.1"/>
    </source>
</evidence>
<dbReference type="Proteomes" id="UP000825935">
    <property type="component" value="Chromosome 30"/>
</dbReference>
<keyword evidence="3" id="KW-1185">Reference proteome</keyword>
<dbReference type="EMBL" id="CM035435">
    <property type="protein sequence ID" value="KAH7290717.1"/>
    <property type="molecule type" value="Genomic_DNA"/>
</dbReference>
<accession>A0A8T2R405</accession>
<keyword evidence="1" id="KW-1133">Transmembrane helix</keyword>
<reference evidence="2" key="1">
    <citation type="submission" date="2021-08" db="EMBL/GenBank/DDBJ databases">
        <title>WGS assembly of Ceratopteris richardii.</title>
        <authorList>
            <person name="Marchant D.B."/>
            <person name="Chen G."/>
            <person name="Jenkins J."/>
            <person name="Shu S."/>
            <person name="Leebens-Mack J."/>
            <person name="Grimwood J."/>
            <person name="Schmutz J."/>
            <person name="Soltis P."/>
            <person name="Soltis D."/>
            <person name="Chen Z.-H."/>
        </authorList>
    </citation>
    <scope>NUCLEOTIDE SEQUENCE</scope>
    <source>
        <strain evidence="2">Whitten #5841</strain>
        <tissue evidence="2">Leaf</tissue>
    </source>
</reference>
<dbReference type="AlphaFoldDB" id="A0A8T2R405"/>
<organism evidence="2 3">
    <name type="scientific">Ceratopteris richardii</name>
    <name type="common">Triangle waterfern</name>
    <dbReference type="NCBI Taxonomy" id="49495"/>
    <lineage>
        <taxon>Eukaryota</taxon>
        <taxon>Viridiplantae</taxon>
        <taxon>Streptophyta</taxon>
        <taxon>Embryophyta</taxon>
        <taxon>Tracheophyta</taxon>
        <taxon>Polypodiopsida</taxon>
        <taxon>Polypodiidae</taxon>
        <taxon>Polypodiales</taxon>
        <taxon>Pteridineae</taxon>
        <taxon>Pteridaceae</taxon>
        <taxon>Parkerioideae</taxon>
        <taxon>Ceratopteris</taxon>
    </lineage>
</organism>
<feature type="transmembrane region" description="Helical" evidence="1">
    <location>
        <begin position="12"/>
        <end position="29"/>
    </location>
</feature>
<keyword evidence="1" id="KW-0472">Membrane</keyword>
<keyword evidence="1" id="KW-0812">Transmembrane</keyword>